<sequence>MPVLIQGGAGVGAGAEVIVWGGLPDLSAAYKGKGKVDHFDVKARITAYSRSLITNDTFIKIIDVQPGAYLTNYIDLGFGYAPRPVPESKEEYEVRLTFDPETPLPIVDMVEDYGKYVVGSLKWALEGDESRWEEVQTVHAAPEYITPRQMIEVFTQGKSRNSSLEPRANPESISLAALSVSGRNVTYTQIPEQDFYESKERIFGPLGAIALVKMHRGIREVGFFGGSELEPSNRHLAGKARTFAQAFEAYPASIKAVIGAAS</sequence>
<dbReference type="Proteomes" id="UP001230649">
    <property type="component" value="Unassembled WGS sequence"/>
</dbReference>
<evidence type="ECO:0000313" key="2">
    <source>
        <dbReference type="Proteomes" id="UP001230649"/>
    </source>
</evidence>
<reference evidence="1" key="1">
    <citation type="submission" date="2023-04" db="EMBL/GenBank/DDBJ databases">
        <title>Draft Genome sequencing of Naganishia species isolated from polar environments using Oxford Nanopore Technology.</title>
        <authorList>
            <person name="Leo P."/>
            <person name="Venkateswaran K."/>
        </authorList>
    </citation>
    <scope>NUCLEOTIDE SEQUENCE</scope>
    <source>
        <strain evidence="1">MNA-CCFEE 5262</strain>
    </source>
</reference>
<name>A0ACC2V1I4_9TREE</name>
<evidence type="ECO:0000313" key="1">
    <source>
        <dbReference type="EMBL" id="KAJ9092701.1"/>
    </source>
</evidence>
<organism evidence="1 2">
    <name type="scientific">Naganishia adeliensis</name>
    <dbReference type="NCBI Taxonomy" id="92952"/>
    <lineage>
        <taxon>Eukaryota</taxon>
        <taxon>Fungi</taxon>
        <taxon>Dikarya</taxon>
        <taxon>Basidiomycota</taxon>
        <taxon>Agaricomycotina</taxon>
        <taxon>Tremellomycetes</taxon>
        <taxon>Filobasidiales</taxon>
        <taxon>Filobasidiaceae</taxon>
        <taxon>Naganishia</taxon>
    </lineage>
</organism>
<keyword evidence="2" id="KW-1185">Reference proteome</keyword>
<proteinExistence type="predicted"/>
<comment type="caution">
    <text evidence="1">The sequence shown here is derived from an EMBL/GenBank/DDBJ whole genome shotgun (WGS) entry which is preliminary data.</text>
</comment>
<gene>
    <name evidence="1" type="ORF">QFC20_007302</name>
</gene>
<dbReference type="EMBL" id="JASBWS010000168">
    <property type="protein sequence ID" value="KAJ9092701.1"/>
    <property type="molecule type" value="Genomic_DNA"/>
</dbReference>
<protein>
    <submittedName>
        <fullName evidence="1">Uncharacterized protein</fullName>
    </submittedName>
</protein>
<accession>A0ACC2V1I4</accession>